<dbReference type="STRING" id="307972.A0A2G8KGQ0"/>
<evidence type="ECO:0000313" key="1">
    <source>
        <dbReference type="EMBL" id="PIK47181.1"/>
    </source>
</evidence>
<name>A0A2G8KGQ0_STIJA</name>
<comment type="caution">
    <text evidence="1">The sequence shown here is derived from an EMBL/GenBank/DDBJ whole genome shotgun (WGS) entry which is preliminary data.</text>
</comment>
<protein>
    <submittedName>
        <fullName evidence="1">Putative suppressor protein SRP40-like</fullName>
    </submittedName>
</protein>
<dbReference type="Proteomes" id="UP000230750">
    <property type="component" value="Unassembled WGS sequence"/>
</dbReference>
<sequence>MGKQQSKLSSDILVECTAIKGQENCSEKAQEKKYSFTKYPRYENNFIIGKKEKSFADILGDKYVEKTGKAVLNCQSDHLLILSNATCDNKPKLHSERDHPWQGAIGNDECFQNMDALFCNETPVNSELKSQRNLDDEAMPGILKEGDGSLSYEYIQSQNESISLKHVIGEASKDRNIKKRPKSFQATNLQKKKSFGSLKQFDDNAYKRTKKVGGIHHKSQLEVTPETCSRWWINDAKKDVRSEVIDCDFSDDEMEESLKTIKNVSELSGDQLQYLTKVNESYLREIFQGRRACLRHTEYKSSSSLRAEMMYLVSYGDFSVDNLEIIMDTLVPIFCRKSSKFLDYVSKVLLPELLVKICMDVLHLDYKEAESLF</sequence>
<organism evidence="1 2">
    <name type="scientific">Stichopus japonicus</name>
    <name type="common">Sea cucumber</name>
    <dbReference type="NCBI Taxonomy" id="307972"/>
    <lineage>
        <taxon>Eukaryota</taxon>
        <taxon>Metazoa</taxon>
        <taxon>Echinodermata</taxon>
        <taxon>Eleutherozoa</taxon>
        <taxon>Echinozoa</taxon>
        <taxon>Holothuroidea</taxon>
        <taxon>Aspidochirotacea</taxon>
        <taxon>Aspidochirotida</taxon>
        <taxon>Stichopodidae</taxon>
        <taxon>Apostichopus</taxon>
    </lineage>
</organism>
<dbReference type="OrthoDB" id="6382611at2759"/>
<evidence type="ECO:0000313" key="2">
    <source>
        <dbReference type="Proteomes" id="UP000230750"/>
    </source>
</evidence>
<accession>A0A2G8KGQ0</accession>
<dbReference type="AlphaFoldDB" id="A0A2G8KGQ0"/>
<dbReference type="EMBL" id="MRZV01000597">
    <property type="protein sequence ID" value="PIK47181.1"/>
    <property type="molecule type" value="Genomic_DNA"/>
</dbReference>
<reference evidence="1 2" key="1">
    <citation type="journal article" date="2017" name="PLoS Biol.">
        <title>The sea cucumber genome provides insights into morphological evolution and visceral regeneration.</title>
        <authorList>
            <person name="Zhang X."/>
            <person name="Sun L."/>
            <person name="Yuan J."/>
            <person name="Sun Y."/>
            <person name="Gao Y."/>
            <person name="Zhang L."/>
            <person name="Li S."/>
            <person name="Dai H."/>
            <person name="Hamel J.F."/>
            <person name="Liu C."/>
            <person name="Yu Y."/>
            <person name="Liu S."/>
            <person name="Lin W."/>
            <person name="Guo K."/>
            <person name="Jin S."/>
            <person name="Xu P."/>
            <person name="Storey K.B."/>
            <person name="Huan P."/>
            <person name="Zhang T."/>
            <person name="Zhou Y."/>
            <person name="Zhang J."/>
            <person name="Lin C."/>
            <person name="Li X."/>
            <person name="Xing L."/>
            <person name="Huo D."/>
            <person name="Sun M."/>
            <person name="Wang L."/>
            <person name="Mercier A."/>
            <person name="Li F."/>
            <person name="Yang H."/>
            <person name="Xiang J."/>
        </authorList>
    </citation>
    <scope>NUCLEOTIDE SEQUENCE [LARGE SCALE GENOMIC DNA]</scope>
    <source>
        <strain evidence="1">Shaxun</strain>
        <tissue evidence="1">Muscle</tissue>
    </source>
</reference>
<gene>
    <name evidence="1" type="ORF">BSL78_15951</name>
</gene>
<proteinExistence type="predicted"/>
<keyword evidence="2" id="KW-1185">Reference proteome</keyword>